<reference evidence="2" key="1">
    <citation type="submission" date="2017-09" db="EMBL/GenBank/DDBJ databases">
        <title>Depth-based differentiation of microbial function through sediment-hosted aquifers and enrichment of novel symbionts in the deep terrestrial subsurface.</title>
        <authorList>
            <person name="Probst A.J."/>
            <person name="Ladd B."/>
            <person name="Jarett J.K."/>
            <person name="Geller-Mcgrath D.E."/>
            <person name="Sieber C.M.K."/>
            <person name="Emerson J.B."/>
            <person name="Anantharaman K."/>
            <person name="Thomas B.C."/>
            <person name="Malmstrom R."/>
            <person name="Stieglmeier M."/>
            <person name="Klingl A."/>
            <person name="Woyke T."/>
            <person name="Ryan C.M."/>
            <person name="Banfield J.F."/>
        </authorList>
    </citation>
    <scope>NUCLEOTIDE SEQUENCE [LARGE SCALE GENOMIC DNA]</scope>
</reference>
<organism evidence="1 2">
    <name type="scientific">Candidatus Komeilibacteria bacterium CG_4_10_14_0_2_um_filter_37_10</name>
    <dbReference type="NCBI Taxonomy" id="1974470"/>
    <lineage>
        <taxon>Bacteria</taxon>
        <taxon>Candidatus Komeiliibacteriota</taxon>
    </lineage>
</organism>
<protein>
    <submittedName>
        <fullName evidence="1">Uncharacterized protein</fullName>
    </submittedName>
</protein>
<evidence type="ECO:0000313" key="2">
    <source>
        <dbReference type="Proteomes" id="UP000230405"/>
    </source>
</evidence>
<feature type="non-terminal residue" evidence="1">
    <location>
        <position position="1"/>
    </location>
</feature>
<gene>
    <name evidence="1" type="ORF">COX77_01435</name>
</gene>
<comment type="caution">
    <text evidence="1">The sequence shown here is derived from an EMBL/GenBank/DDBJ whole genome shotgun (WGS) entry which is preliminary data.</text>
</comment>
<dbReference type="Proteomes" id="UP000230405">
    <property type="component" value="Unassembled WGS sequence"/>
</dbReference>
<proteinExistence type="predicted"/>
<accession>A0A2M7VFY8</accession>
<name>A0A2M7VFY8_9BACT</name>
<sequence>TEWIIYRQGKFAAKIKYIFLAIDVPKDNEQSPKAVEHLMTNLAGGHMPLSKWEEWWDGAFQLCFSLEIVSIDGYIQFIIRTPEHWRDMVEAAVYAQYPEAEIMEVDDYTKDIPDKFPNTEYNFWASELALVKNEAFPIRSYVEFEHSLTQELKDPMAALLEIYSRIGMGEQMWFQIIVKPTDDKWKDAAQKVVSKLIGEKVAVKENILDKIISFFSSIFQDIINSLAGVEFSPPVVKKDDAVNKLLFMSPGARKTLELVEYKMSKLGFYCKIRVAYVGKLAVFNKATRVSNFFSAIKQYNALNANALKPSKFTTKALYFFVKRRVINKQNKLMQAYKSRSIWQGMSSYILNIEELATLYHFPASIIKVPLLKKTESKKAEPPSQLPFSGVENENQVDHYMVSNEVVEPEAIAETDQQFLPDSLQNYQFDNKYFENKFAKQNDQSIINEKEASPDHLPPNLPIVK</sequence>
<dbReference type="AlphaFoldDB" id="A0A2M7VFY8"/>
<evidence type="ECO:0000313" key="1">
    <source>
        <dbReference type="EMBL" id="PIZ99490.1"/>
    </source>
</evidence>
<dbReference type="EMBL" id="PFPO01000025">
    <property type="protein sequence ID" value="PIZ99490.1"/>
    <property type="molecule type" value="Genomic_DNA"/>
</dbReference>